<evidence type="ECO:0000313" key="3">
    <source>
        <dbReference type="EMBL" id="KAJ7631016.1"/>
    </source>
</evidence>
<feature type="region of interest" description="Disordered" evidence="2">
    <location>
        <begin position="189"/>
        <end position="229"/>
    </location>
</feature>
<name>A0AAD7FLQ6_9AGAR</name>
<accession>A0AAD7FLQ6</accession>
<dbReference type="AlphaFoldDB" id="A0AAD7FLQ6"/>
<evidence type="ECO:0000256" key="2">
    <source>
        <dbReference type="SAM" id="MobiDB-lite"/>
    </source>
</evidence>
<evidence type="ECO:0000313" key="4">
    <source>
        <dbReference type="Proteomes" id="UP001221142"/>
    </source>
</evidence>
<organism evidence="3 4">
    <name type="scientific">Roridomyces roridus</name>
    <dbReference type="NCBI Taxonomy" id="1738132"/>
    <lineage>
        <taxon>Eukaryota</taxon>
        <taxon>Fungi</taxon>
        <taxon>Dikarya</taxon>
        <taxon>Basidiomycota</taxon>
        <taxon>Agaricomycotina</taxon>
        <taxon>Agaricomycetes</taxon>
        <taxon>Agaricomycetidae</taxon>
        <taxon>Agaricales</taxon>
        <taxon>Marasmiineae</taxon>
        <taxon>Mycenaceae</taxon>
        <taxon>Roridomyces</taxon>
    </lineage>
</organism>
<dbReference type="EMBL" id="JARKIF010000009">
    <property type="protein sequence ID" value="KAJ7631016.1"/>
    <property type="molecule type" value="Genomic_DNA"/>
</dbReference>
<feature type="coiled-coil region" evidence="1">
    <location>
        <begin position="292"/>
        <end position="319"/>
    </location>
</feature>
<feature type="compositionally biased region" description="Polar residues" evidence="2">
    <location>
        <begin position="364"/>
        <end position="376"/>
    </location>
</feature>
<evidence type="ECO:0000256" key="1">
    <source>
        <dbReference type="SAM" id="Coils"/>
    </source>
</evidence>
<gene>
    <name evidence="3" type="ORF">FB45DRAFT_1028176</name>
</gene>
<keyword evidence="4" id="KW-1185">Reference proteome</keyword>
<reference evidence="3" key="1">
    <citation type="submission" date="2023-03" db="EMBL/GenBank/DDBJ databases">
        <title>Massive genome expansion in bonnet fungi (Mycena s.s.) driven by repeated elements and novel gene families across ecological guilds.</title>
        <authorList>
            <consortium name="Lawrence Berkeley National Laboratory"/>
            <person name="Harder C.B."/>
            <person name="Miyauchi S."/>
            <person name="Viragh M."/>
            <person name="Kuo A."/>
            <person name="Thoen E."/>
            <person name="Andreopoulos B."/>
            <person name="Lu D."/>
            <person name="Skrede I."/>
            <person name="Drula E."/>
            <person name="Henrissat B."/>
            <person name="Morin E."/>
            <person name="Kohler A."/>
            <person name="Barry K."/>
            <person name="LaButti K."/>
            <person name="Morin E."/>
            <person name="Salamov A."/>
            <person name="Lipzen A."/>
            <person name="Mereny Z."/>
            <person name="Hegedus B."/>
            <person name="Baldrian P."/>
            <person name="Stursova M."/>
            <person name="Weitz H."/>
            <person name="Taylor A."/>
            <person name="Grigoriev I.V."/>
            <person name="Nagy L.G."/>
            <person name="Martin F."/>
            <person name="Kauserud H."/>
        </authorList>
    </citation>
    <scope>NUCLEOTIDE SEQUENCE</scope>
    <source>
        <strain evidence="3">9284</strain>
    </source>
</reference>
<protein>
    <submittedName>
        <fullName evidence="3">Uncharacterized protein</fullName>
    </submittedName>
</protein>
<sequence length="403" mass="44883">MSGEDRRPVSQVPEDSVDPCMLHFFHSDPSPSHIHDSSTLLPPYNFTDQFSFDSFAYNPSTPAEPLWDDRHDPILPSAIEFPHLTAIMHEPQFPPVSFPEPFAMLDQTQYATSEWDAMMACPDHYFANTEYCMFPEALPAVDAPPARDAMMAFPDHCFANTEYCIFPEALPAVDASACRRDRPRGNRSCVILPSRSGVATPPDTPKKQRQKKKAPYPLPPRASGFVPSNPEELTAHERKRLYLDSLENYVNYLHSHFATLNIAPPPLERISSYRGLPMNSLRSMYLTLGTMADTLHARIEEEEKRSIQLQNLYDQLERDGLLSTPSDEPSCEGVGSPPSDEPYNDGVVYPSSDEPYGGGGVSPASDSETIHTSSSDTCIDQTELAIAKADDAFEFILVQYSSP</sequence>
<feature type="region of interest" description="Disordered" evidence="2">
    <location>
        <begin position="320"/>
        <end position="376"/>
    </location>
</feature>
<proteinExistence type="predicted"/>
<comment type="caution">
    <text evidence="3">The sequence shown here is derived from an EMBL/GenBank/DDBJ whole genome shotgun (WGS) entry which is preliminary data.</text>
</comment>
<dbReference type="Proteomes" id="UP001221142">
    <property type="component" value="Unassembled WGS sequence"/>
</dbReference>
<keyword evidence="1" id="KW-0175">Coiled coil</keyword>